<dbReference type="GO" id="GO:0005737">
    <property type="term" value="C:cytoplasm"/>
    <property type="evidence" value="ECO:0007669"/>
    <property type="project" value="UniProtKB-SubCell"/>
</dbReference>
<dbReference type="PROSITE" id="PS00589">
    <property type="entry name" value="PTS_HPR_SER"/>
    <property type="match status" value="1"/>
</dbReference>
<feature type="domain" description="HPr" evidence="4">
    <location>
        <begin position="1"/>
        <end position="87"/>
    </location>
</feature>
<sequence>MVTKKMTINIPTGLEARPVAILVQVASQYDSSIYIECEEKKVNAKSIMGMMSLGLPAGEEIIVSANGKDEEAAIQNIEKYLSSESQQ</sequence>
<dbReference type="Gene3D" id="3.30.1340.10">
    <property type="entry name" value="HPr-like"/>
    <property type="match status" value="1"/>
</dbReference>
<evidence type="ECO:0000256" key="2">
    <source>
        <dbReference type="ARBA" id="ARBA00022490"/>
    </source>
</evidence>
<name>A0A6L5XV98_9FIRM</name>
<evidence type="ECO:0000313" key="5">
    <source>
        <dbReference type="EMBL" id="MSS62760.1"/>
    </source>
</evidence>
<evidence type="ECO:0000256" key="3">
    <source>
        <dbReference type="ARBA" id="ARBA00022683"/>
    </source>
</evidence>
<dbReference type="PRINTS" id="PR00107">
    <property type="entry name" value="PHOSPHOCPHPR"/>
</dbReference>
<protein>
    <submittedName>
        <fullName evidence="5">HPr family phosphocarrier protein</fullName>
    </submittedName>
</protein>
<dbReference type="InterPro" id="IPR050399">
    <property type="entry name" value="HPr"/>
</dbReference>
<proteinExistence type="predicted"/>
<accession>A0A6L5XV98</accession>
<dbReference type="EMBL" id="VUMT01000002">
    <property type="protein sequence ID" value="MSS62760.1"/>
    <property type="molecule type" value="Genomic_DNA"/>
</dbReference>
<dbReference type="CDD" id="cd00367">
    <property type="entry name" value="PTS-HPr_like"/>
    <property type="match status" value="1"/>
</dbReference>
<keyword evidence="6" id="KW-1185">Reference proteome</keyword>
<dbReference type="NCBIfam" id="TIGR01003">
    <property type="entry name" value="PTS_HPr_family"/>
    <property type="match status" value="1"/>
</dbReference>
<gene>
    <name evidence="5" type="ORF">FYJ58_02490</name>
</gene>
<dbReference type="Proteomes" id="UP000482209">
    <property type="component" value="Unassembled WGS sequence"/>
</dbReference>
<keyword evidence="3" id="KW-0598">Phosphotransferase system</keyword>
<comment type="subcellular location">
    <subcellularLocation>
        <location evidence="1">Cytoplasm</location>
    </subcellularLocation>
</comment>
<dbReference type="SUPFAM" id="SSF55594">
    <property type="entry name" value="HPr-like"/>
    <property type="match status" value="1"/>
</dbReference>
<evidence type="ECO:0000256" key="1">
    <source>
        <dbReference type="ARBA" id="ARBA00004496"/>
    </source>
</evidence>
<dbReference type="Pfam" id="PF00381">
    <property type="entry name" value="PTS-HPr"/>
    <property type="match status" value="1"/>
</dbReference>
<evidence type="ECO:0000259" key="4">
    <source>
        <dbReference type="PROSITE" id="PS51350"/>
    </source>
</evidence>
<keyword evidence="2" id="KW-0963">Cytoplasm</keyword>
<reference evidence="5 6" key="1">
    <citation type="submission" date="2019-08" db="EMBL/GenBank/DDBJ databases">
        <title>In-depth cultivation of the pig gut microbiome towards novel bacterial diversity and tailored functional studies.</title>
        <authorList>
            <person name="Wylensek D."/>
            <person name="Hitch T.C.A."/>
            <person name="Clavel T."/>
        </authorList>
    </citation>
    <scope>NUCLEOTIDE SEQUENCE [LARGE SCALE GENOMIC DNA]</scope>
    <source>
        <strain evidence="5 6">WCA-693-APC-MOT-I</strain>
    </source>
</reference>
<organism evidence="5 6">
    <name type="scientific">Velocimicrobium porci</name>
    <dbReference type="NCBI Taxonomy" id="2606634"/>
    <lineage>
        <taxon>Bacteria</taxon>
        <taxon>Bacillati</taxon>
        <taxon>Bacillota</taxon>
        <taxon>Clostridia</taxon>
        <taxon>Lachnospirales</taxon>
        <taxon>Lachnospiraceae</taxon>
        <taxon>Velocimicrobium</taxon>
    </lineage>
</organism>
<dbReference type="InterPro" id="IPR002114">
    <property type="entry name" value="PTS_HPr_Ser_P_site"/>
</dbReference>
<dbReference type="GO" id="GO:0009401">
    <property type="term" value="P:phosphoenolpyruvate-dependent sugar phosphotransferase system"/>
    <property type="evidence" value="ECO:0007669"/>
    <property type="project" value="UniProtKB-KW"/>
</dbReference>
<dbReference type="PANTHER" id="PTHR33705">
    <property type="entry name" value="PHOSPHOCARRIER PROTEIN HPR"/>
    <property type="match status" value="1"/>
</dbReference>
<dbReference type="RefSeq" id="WP_154516754.1">
    <property type="nucleotide sequence ID" value="NZ_VUMT01000002.1"/>
</dbReference>
<dbReference type="PROSITE" id="PS51350">
    <property type="entry name" value="PTS_HPR_DOM"/>
    <property type="match status" value="1"/>
</dbReference>
<dbReference type="PANTHER" id="PTHR33705:SF2">
    <property type="entry name" value="PHOSPHOCARRIER PROTEIN NPR"/>
    <property type="match status" value="1"/>
</dbReference>
<evidence type="ECO:0000313" key="6">
    <source>
        <dbReference type="Proteomes" id="UP000482209"/>
    </source>
</evidence>
<dbReference type="InterPro" id="IPR000032">
    <property type="entry name" value="HPr-like"/>
</dbReference>
<dbReference type="AlphaFoldDB" id="A0A6L5XV98"/>
<comment type="caution">
    <text evidence="5">The sequence shown here is derived from an EMBL/GenBank/DDBJ whole genome shotgun (WGS) entry which is preliminary data.</text>
</comment>
<dbReference type="InterPro" id="IPR035895">
    <property type="entry name" value="HPr-like_sf"/>
</dbReference>